<dbReference type="Pfam" id="PF00512">
    <property type="entry name" value="HisKA"/>
    <property type="match status" value="1"/>
</dbReference>
<dbReference type="SUPFAM" id="SSF47384">
    <property type="entry name" value="Homodimeric domain of signal transducing histidine kinase"/>
    <property type="match status" value="1"/>
</dbReference>
<dbReference type="PROSITE" id="PS50109">
    <property type="entry name" value="HIS_KIN"/>
    <property type="match status" value="1"/>
</dbReference>
<feature type="domain" description="Histidine kinase" evidence="7">
    <location>
        <begin position="27"/>
        <end position="232"/>
    </location>
</feature>
<organism evidence="8 9">
    <name type="scientific">Blautia hansenii</name>
    <name type="common">Ruminococcus hansenii</name>
    <dbReference type="NCBI Taxonomy" id="1322"/>
    <lineage>
        <taxon>Bacteria</taxon>
        <taxon>Bacillati</taxon>
        <taxon>Bacillota</taxon>
        <taxon>Clostridia</taxon>
        <taxon>Lachnospirales</taxon>
        <taxon>Lachnospiraceae</taxon>
        <taxon>Blautia</taxon>
    </lineage>
</organism>
<dbReference type="SUPFAM" id="SSF55874">
    <property type="entry name" value="ATPase domain of HSP90 chaperone/DNA topoisomerase II/histidine kinase"/>
    <property type="match status" value="1"/>
</dbReference>
<dbReference type="Gene3D" id="1.10.287.130">
    <property type="match status" value="1"/>
</dbReference>
<dbReference type="Pfam" id="PF02518">
    <property type="entry name" value="HATPase_c"/>
    <property type="match status" value="1"/>
</dbReference>
<comment type="caution">
    <text evidence="8">The sequence shown here is derived from an EMBL/GenBank/DDBJ whole genome shotgun (WGS) entry which is preliminary data.</text>
</comment>
<dbReference type="InterPro" id="IPR050736">
    <property type="entry name" value="Sensor_HK_Regulatory"/>
</dbReference>
<keyword evidence="4" id="KW-0808">Transferase</keyword>
<dbReference type="CDD" id="cd00082">
    <property type="entry name" value="HisKA"/>
    <property type="match status" value="1"/>
</dbReference>
<dbReference type="InterPro" id="IPR036890">
    <property type="entry name" value="HATPase_C_sf"/>
</dbReference>
<keyword evidence="5" id="KW-0418">Kinase</keyword>
<dbReference type="InterPro" id="IPR003661">
    <property type="entry name" value="HisK_dim/P_dom"/>
</dbReference>
<proteinExistence type="predicted"/>
<evidence type="ECO:0000256" key="1">
    <source>
        <dbReference type="ARBA" id="ARBA00000085"/>
    </source>
</evidence>
<dbReference type="InterPro" id="IPR003594">
    <property type="entry name" value="HATPase_dom"/>
</dbReference>
<gene>
    <name evidence="8" type="ORF">G5A70_07200</name>
</gene>
<evidence type="ECO:0000256" key="5">
    <source>
        <dbReference type="ARBA" id="ARBA00022777"/>
    </source>
</evidence>
<dbReference type="InterPro" id="IPR005467">
    <property type="entry name" value="His_kinase_dom"/>
</dbReference>
<dbReference type="InterPro" id="IPR004358">
    <property type="entry name" value="Sig_transdc_His_kin-like_C"/>
</dbReference>
<evidence type="ECO:0000259" key="7">
    <source>
        <dbReference type="PROSITE" id="PS50109"/>
    </source>
</evidence>
<evidence type="ECO:0000313" key="8">
    <source>
        <dbReference type="EMBL" id="NSJ85960.1"/>
    </source>
</evidence>
<dbReference type="Gene3D" id="3.30.565.10">
    <property type="entry name" value="Histidine kinase-like ATPase, C-terminal domain"/>
    <property type="match status" value="1"/>
</dbReference>
<keyword evidence="9" id="KW-1185">Reference proteome</keyword>
<evidence type="ECO:0000256" key="2">
    <source>
        <dbReference type="ARBA" id="ARBA00012438"/>
    </source>
</evidence>
<keyword evidence="6" id="KW-0902">Two-component regulatory system</keyword>
<accession>A0ABX2I7L4</accession>
<dbReference type="EC" id="2.7.13.3" evidence="2"/>
<dbReference type="SMART" id="SM00387">
    <property type="entry name" value="HATPase_c"/>
    <property type="match status" value="1"/>
</dbReference>
<comment type="catalytic activity">
    <reaction evidence="1">
        <text>ATP + protein L-histidine = ADP + protein N-phospho-L-histidine.</text>
        <dbReference type="EC" id="2.7.13.3"/>
    </reaction>
</comment>
<protein>
    <recommendedName>
        <fullName evidence="2">histidine kinase</fullName>
        <ecNumber evidence="2">2.7.13.3</ecNumber>
    </recommendedName>
</protein>
<name>A0ABX2I7L4_BLAHA</name>
<reference evidence="8 9" key="1">
    <citation type="journal article" date="2020" name="Cell Host Microbe">
        <title>Functional and Genomic Variation between Human-Derived Isolates of Lachnospiraceae Reveals Inter- and Intra-Species Diversity.</title>
        <authorList>
            <person name="Sorbara M.T."/>
            <person name="Littmann E.R."/>
            <person name="Fontana E."/>
            <person name="Moody T.U."/>
            <person name="Kohout C.E."/>
            <person name="Gjonbalaj M."/>
            <person name="Eaton V."/>
            <person name="Seok R."/>
            <person name="Leiner I.M."/>
            <person name="Pamer E.G."/>
        </authorList>
    </citation>
    <scope>NUCLEOTIDE SEQUENCE [LARGE SCALE GENOMIC DNA]</scope>
    <source>
        <strain evidence="8 9">MSK.15.26</strain>
    </source>
</reference>
<dbReference type="PRINTS" id="PR00344">
    <property type="entry name" value="BCTRLSENSOR"/>
</dbReference>
<evidence type="ECO:0000256" key="6">
    <source>
        <dbReference type="ARBA" id="ARBA00023012"/>
    </source>
</evidence>
<dbReference type="InterPro" id="IPR036097">
    <property type="entry name" value="HisK_dim/P_sf"/>
</dbReference>
<evidence type="ECO:0000313" key="9">
    <source>
        <dbReference type="Proteomes" id="UP000822142"/>
    </source>
</evidence>
<dbReference type="EMBL" id="JAAITA010000007">
    <property type="protein sequence ID" value="NSJ85960.1"/>
    <property type="molecule type" value="Genomic_DNA"/>
</dbReference>
<dbReference type="RefSeq" id="WP_173748985.1">
    <property type="nucleotide sequence ID" value="NZ_JAAITA010000007.1"/>
</dbReference>
<dbReference type="PANTHER" id="PTHR43711">
    <property type="entry name" value="TWO-COMPONENT HISTIDINE KINASE"/>
    <property type="match status" value="1"/>
</dbReference>
<dbReference type="Proteomes" id="UP000822142">
    <property type="component" value="Unassembled WGS sequence"/>
</dbReference>
<evidence type="ECO:0000256" key="3">
    <source>
        <dbReference type="ARBA" id="ARBA00022553"/>
    </source>
</evidence>
<evidence type="ECO:0000256" key="4">
    <source>
        <dbReference type="ARBA" id="ARBA00022679"/>
    </source>
</evidence>
<dbReference type="PANTHER" id="PTHR43711:SF1">
    <property type="entry name" value="HISTIDINE KINASE 1"/>
    <property type="match status" value="1"/>
</dbReference>
<sequence length="232" mass="26283">MSSPNTTPDYKTLYQELQAQHQFTLSQISHEIRNPVALINSFLQLLESHHPEISQDYCWNKIMENMDFLKTLLDEFPSFNNSGKLRMQKLELTSLFREIVTSVTPACQKQDICISLEIVSPIPLVYADKTKIQQLILNLLRNSMEAMSTKGSIICTLQSDEKNVHISVKDTGEGIPDDYRNTLFEPFITHKQEGTGLGLAICKRIVLAHNGTISYTSMPHKGTEFEILLPVA</sequence>
<keyword evidence="3" id="KW-0597">Phosphoprotein</keyword>